<evidence type="ECO:0000313" key="2">
    <source>
        <dbReference type="Proteomes" id="UP000245678"/>
    </source>
</evidence>
<comment type="caution">
    <text evidence="1">The sequence shown here is derived from an EMBL/GenBank/DDBJ whole genome shotgun (WGS) entry which is preliminary data.</text>
</comment>
<keyword evidence="2" id="KW-1185">Reference proteome</keyword>
<gene>
    <name evidence="1" type="ORF">LX99_03328</name>
</gene>
<dbReference type="AlphaFoldDB" id="A0A316HNI8"/>
<name>A0A316HNI8_9SPHI</name>
<dbReference type="EMBL" id="QGHA01000006">
    <property type="protein sequence ID" value="PWK76462.1"/>
    <property type="molecule type" value="Genomic_DNA"/>
</dbReference>
<reference evidence="1 2" key="1">
    <citation type="submission" date="2018-05" db="EMBL/GenBank/DDBJ databases">
        <title>Genomic Encyclopedia of Archaeal and Bacterial Type Strains, Phase II (KMG-II): from individual species to whole genera.</title>
        <authorList>
            <person name="Goeker M."/>
        </authorList>
    </citation>
    <scope>NUCLEOTIDE SEQUENCE [LARGE SCALE GENOMIC DNA]</scope>
    <source>
        <strain evidence="1 2">DSM 19975</strain>
    </source>
</reference>
<dbReference type="Proteomes" id="UP000245678">
    <property type="component" value="Unassembled WGS sequence"/>
</dbReference>
<organism evidence="1 2">
    <name type="scientific">Mucilaginibacter oryzae</name>
    <dbReference type="NCBI Taxonomy" id="468058"/>
    <lineage>
        <taxon>Bacteria</taxon>
        <taxon>Pseudomonadati</taxon>
        <taxon>Bacteroidota</taxon>
        <taxon>Sphingobacteriia</taxon>
        <taxon>Sphingobacteriales</taxon>
        <taxon>Sphingobacteriaceae</taxon>
        <taxon>Mucilaginibacter</taxon>
    </lineage>
</organism>
<proteinExistence type="predicted"/>
<sequence length="250" mass="29571">MLQAISLNKAGRNITSDEIHWKKLFRTSEDSLTSTIFGLLLYLPNELFWDILLKSCYGNDIPNYSYRITDYSFWPRWDPLNTRNTNLVEPDLFIKTLDFDIIIEVKRYDQGLQDAEQWISEYKAYLNEFGDFNRDVYLIAVGGINDDKTETIILNEAPYLDKKIKVIKCRWSRLLKTVKDFHYKFDKNQLMLSAHSSVFNILNDLLLGFRIHGFYTGEWFEKTDFGELSGIRDESIHLLEYFNIKNDLLQ</sequence>
<dbReference type="RefSeq" id="WP_109608873.1">
    <property type="nucleotide sequence ID" value="NZ_QGHA01000006.1"/>
</dbReference>
<accession>A0A316HNI8</accession>
<evidence type="ECO:0000313" key="1">
    <source>
        <dbReference type="EMBL" id="PWK76462.1"/>
    </source>
</evidence>
<protein>
    <submittedName>
        <fullName evidence="1">Uncharacterized protein</fullName>
    </submittedName>
</protein>